<dbReference type="InterPro" id="IPR016166">
    <property type="entry name" value="FAD-bd_PCMH"/>
</dbReference>
<dbReference type="GO" id="GO:0009820">
    <property type="term" value="P:alkaloid metabolic process"/>
    <property type="evidence" value="ECO:0007669"/>
    <property type="project" value="UniProtKB-KW"/>
</dbReference>
<dbReference type="SMR" id="A0A1J6IW50"/>
<name>A0A1J6IW50_NICAT</name>
<comment type="subcellular location">
    <subcellularLocation>
        <location evidence="2">Vacuole</location>
    </subcellularLocation>
</comment>
<evidence type="ECO:0000256" key="13">
    <source>
        <dbReference type="SAM" id="SignalP"/>
    </source>
</evidence>
<evidence type="ECO:0000256" key="3">
    <source>
        <dbReference type="ARBA" id="ARBA00005466"/>
    </source>
</evidence>
<evidence type="ECO:0000313" key="15">
    <source>
        <dbReference type="EMBL" id="OIT08492.1"/>
    </source>
</evidence>
<gene>
    <name evidence="15" type="primary">FOX1_1</name>
    <name evidence="15" type="ORF">A4A49_17187</name>
</gene>
<evidence type="ECO:0000256" key="10">
    <source>
        <dbReference type="ARBA" id="ARBA00023180"/>
    </source>
</evidence>
<evidence type="ECO:0000256" key="12">
    <source>
        <dbReference type="ARBA" id="ARBA00045734"/>
    </source>
</evidence>
<keyword evidence="10" id="KW-0325">Glycoprotein</keyword>
<dbReference type="InterPro" id="IPR036318">
    <property type="entry name" value="FAD-bd_PCMH-like_sf"/>
</dbReference>
<evidence type="ECO:0000256" key="9">
    <source>
        <dbReference type="ARBA" id="ARBA00023157"/>
    </source>
</evidence>
<feature type="chain" id="PRO_5012001068" evidence="13">
    <location>
        <begin position="19"/>
        <end position="567"/>
    </location>
</feature>
<dbReference type="Gramene" id="OIT08492">
    <property type="protein sequence ID" value="OIT08492"/>
    <property type="gene ID" value="A4A49_17187"/>
</dbReference>
<keyword evidence="9" id="KW-1015">Disulfide bond</keyword>
<organism evidence="15 16">
    <name type="scientific">Nicotiana attenuata</name>
    <name type="common">Coyote tobacco</name>
    <dbReference type="NCBI Taxonomy" id="49451"/>
    <lineage>
        <taxon>Eukaryota</taxon>
        <taxon>Viridiplantae</taxon>
        <taxon>Streptophyta</taxon>
        <taxon>Embryophyta</taxon>
        <taxon>Tracheophyta</taxon>
        <taxon>Spermatophyta</taxon>
        <taxon>Magnoliopsida</taxon>
        <taxon>eudicotyledons</taxon>
        <taxon>Gunneridae</taxon>
        <taxon>Pentapetalae</taxon>
        <taxon>asterids</taxon>
        <taxon>lamiids</taxon>
        <taxon>Solanales</taxon>
        <taxon>Solanaceae</taxon>
        <taxon>Nicotianoideae</taxon>
        <taxon>Nicotianeae</taxon>
        <taxon>Nicotiana</taxon>
    </lineage>
</organism>
<evidence type="ECO:0000259" key="14">
    <source>
        <dbReference type="PROSITE" id="PS51387"/>
    </source>
</evidence>
<feature type="domain" description="FAD-binding PCMH-type" evidence="14">
    <location>
        <begin position="72"/>
        <end position="248"/>
    </location>
</feature>
<dbReference type="PANTHER" id="PTHR32448">
    <property type="entry name" value="OS08G0158400 PROTEIN"/>
    <property type="match status" value="1"/>
</dbReference>
<protein>
    <submittedName>
        <fullName evidence="15">Flavin-dependent oxidoreductase fox1</fullName>
    </submittedName>
</protein>
<keyword evidence="6" id="KW-0285">Flavoprotein</keyword>
<feature type="signal peptide" evidence="13">
    <location>
        <begin position="1"/>
        <end position="18"/>
    </location>
</feature>
<dbReference type="SUPFAM" id="SSF56176">
    <property type="entry name" value="FAD-binding/transporter-associated domain-like"/>
    <property type="match status" value="1"/>
</dbReference>
<dbReference type="AlphaFoldDB" id="A0A1J6IW50"/>
<keyword evidence="8" id="KW-0274">FAD</keyword>
<evidence type="ECO:0000256" key="7">
    <source>
        <dbReference type="ARBA" id="ARBA00022729"/>
    </source>
</evidence>
<dbReference type="Proteomes" id="UP000187609">
    <property type="component" value="Unassembled WGS sequence"/>
</dbReference>
<dbReference type="Gene3D" id="3.30.43.10">
    <property type="entry name" value="Uridine Diphospho-n-acetylenolpyruvylglucosamine Reductase, domain 2"/>
    <property type="match status" value="1"/>
</dbReference>
<evidence type="ECO:0000256" key="11">
    <source>
        <dbReference type="ARBA" id="ARBA00034114"/>
    </source>
</evidence>
<dbReference type="Pfam" id="PF08031">
    <property type="entry name" value="BBE"/>
    <property type="match status" value="1"/>
</dbReference>
<evidence type="ECO:0000313" key="16">
    <source>
        <dbReference type="Proteomes" id="UP000187609"/>
    </source>
</evidence>
<dbReference type="PROSITE" id="PS51387">
    <property type="entry name" value="FAD_PCMH"/>
    <property type="match status" value="1"/>
</dbReference>
<keyword evidence="16" id="KW-1185">Reference proteome</keyword>
<sequence>MFPLIILISFSLTSLSATATSGAEGGATSLSTCLINHNIHNFSIYPTRNDPNSNYFNLLDFSIQNLRFAASYMPKPTFIILPSSREELVSTIFCCRKASYEIRVRCGGHSYEGTSCVSFDGSPFVIVDLMKLDDVSVDLDSETAWAQGGATIGQIYYAIAKVSDVHAFSAGSGPTVGSGGHISGGGFGLLSRKFGLAADNVVDALLIDAEGRLLDRKAMGEDVFWAIRGGGGGNWGIVYAWKIRLLKVPKIVTTCMIYRPGSKQYVAQILEKWQIVSPNLVDDFTLGALLGPAGLPADMKYGNSTPIEILAQFNALYLGPKAEALSISNEKLPELGVKNDECKEMTWVESALYFSESADFSGNSSGDISRLKERYNMDAKGFFKCKTDYVKKPVSMDGMLTFLVELEKNPMGYLIFDPYGGAMDKISDQAIAFPHRKGNLFAVQYYVQWNEEDDAKSNEYIEWLRGFYNKMAPFVSSSPRGAYINYLDMDLGVNMDDDYLLRNASSHYSSSVDAVERARAWGEKYFLNNYDRLVKAKTKIDPLNVFRHEQSIPPMLGSTQEHKYSSE</sequence>
<dbReference type="Pfam" id="PF01565">
    <property type="entry name" value="FAD_binding_4"/>
    <property type="match status" value="1"/>
</dbReference>
<dbReference type="InterPro" id="IPR006094">
    <property type="entry name" value="Oxid_FAD_bind_N"/>
</dbReference>
<comment type="function">
    <text evidence="12">Involved in the biosynthesis of pyridine alkaloid natural products, leading mainly to the production of anabasine, anatabine, nicotine and nornicotine, effective deterrents against herbivores with antiparasitic and pesticide properties (neurotoxins); nornicotine serves as the precursor in the synthesis of the carcinogen compound N'-nitrosonornicotine (NNN). Catalyzes a late oxidation step subsequent to the pyridine ring condensation reaction in the biosynthesis of alkaloids.</text>
</comment>
<keyword evidence="4" id="KW-0926">Vacuole</keyword>
<dbReference type="KEGG" id="nau:109230037"/>
<evidence type="ECO:0000256" key="1">
    <source>
        <dbReference type="ARBA" id="ARBA00001974"/>
    </source>
</evidence>
<dbReference type="Gene3D" id="3.30.465.10">
    <property type="match status" value="1"/>
</dbReference>
<evidence type="ECO:0000256" key="6">
    <source>
        <dbReference type="ARBA" id="ARBA00022630"/>
    </source>
</evidence>
<dbReference type="GeneID" id="109230037"/>
<accession>A0A1J6IW50</accession>
<dbReference type="InterPro" id="IPR016167">
    <property type="entry name" value="FAD-bd_PCMH_sub1"/>
</dbReference>
<evidence type="ECO:0000256" key="2">
    <source>
        <dbReference type="ARBA" id="ARBA00004116"/>
    </source>
</evidence>
<proteinExistence type="inferred from homology"/>
<comment type="pathway">
    <text evidence="11">Alkaloid biosynthesis; nicotine biosynthesis.</text>
</comment>
<dbReference type="GO" id="GO:0016491">
    <property type="term" value="F:oxidoreductase activity"/>
    <property type="evidence" value="ECO:0007669"/>
    <property type="project" value="InterPro"/>
</dbReference>
<dbReference type="UniPathway" id="UPA00107"/>
<dbReference type="GO" id="GO:0005773">
    <property type="term" value="C:vacuole"/>
    <property type="evidence" value="ECO:0007669"/>
    <property type="project" value="UniProtKB-SubCell"/>
</dbReference>
<evidence type="ECO:0000256" key="8">
    <source>
        <dbReference type="ARBA" id="ARBA00022827"/>
    </source>
</evidence>
<keyword evidence="7 13" id="KW-0732">Signal</keyword>
<keyword evidence="5" id="KW-0017">Alkaloid metabolism</keyword>
<dbReference type="EMBL" id="MJEQ01037183">
    <property type="protein sequence ID" value="OIT08492.1"/>
    <property type="molecule type" value="Genomic_DNA"/>
</dbReference>
<evidence type="ECO:0000256" key="4">
    <source>
        <dbReference type="ARBA" id="ARBA00022554"/>
    </source>
</evidence>
<dbReference type="GO" id="GO:0071949">
    <property type="term" value="F:FAD binding"/>
    <property type="evidence" value="ECO:0007669"/>
    <property type="project" value="InterPro"/>
</dbReference>
<dbReference type="OMA" id="QVYWDED"/>
<comment type="cofactor">
    <cofactor evidence="1">
        <name>FAD</name>
        <dbReference type="ChEBI" id="CHEBI:57692"/>
    </cofactor>
</comment>
<dbReference type="InterPro" id="IPR016169">
    <property type="entry name" value="FAD-bd_PCMH_sub2"/>
</dbReference>
<reference evidence="15" key="1">
    <citation type="submission" date="2016-11" db="EMBL/GenBank/DDBJ databases">
        <title>The genome of Nicotiana attenuata.</title>
        <authorList>
            <person name="Xu S."/>
            <person name="Brockmoeller T."/>
            <person name="Gaquerel E."/>
            <person name="Navarro A."/>
            <person name="Kuhl H."/>
            <person name="Gase K."/>
            <person name="Ling Z."/>
            <person name="Zhou W."/>
            <person name="Kreitzer C."/>
            <person name="Stanke M."/>
            <person name="Tang H."/>
            <person name="Lyons E."/>
            <person name="Pandey P."/>
            <person name="Pandey S.P."/>
            <person name="Timmermann B."/>
            <person name="Baldwin I.T."/>
        </authorList>
    </citation>
    <scope>NUCLEOTIDE SEQUENCE [LARGE SCALE GENOMIC DNA]</scope>
    <source>
        <strain evidence="15">UT</strain>
    </source>
</reference>
<dbReference type="Gene3D" id="3.40.462.20">
    <property type="match status" value="1"/>
</dbReference>
<dbReference type="OrthoDB" id="407275at2759"/>
<comment type="similarity">
    <text evidence="3">Belongs to the oxygen-dependent FAD-linked oxidoreductase family.</text>
</comment>
<dbReference type="STRING" id="49451.A0A1J6IW50"/>
<comment type="caution">
    <text evidence="15">The sequence shown here is derived from an EMBL/GenBank/DDBJ whole genome shotgun (WGS) entry which is preliminary data.</text>
</comment>
<dbReference type="GO" id="GO:0042179">
    <property type="term" value="P:nicotine biosynthetic process"/>
    <property type="evidence" value="ECO:0007669"/>
    <property type="project" value="UniProtKB-UniPathway"/>
</dbReference>
<evidence type="ECO:0000256" key="5">
    <source>
        <dbReference type="ARBA" id="ARBA00022589"/>
    </source>
</evidence>
<dbReference type="InterPro" id="IPR012951">
    <property type="entry name" value="BBE"/>
</dbReference>